<evidence type="ECO:0000259" key="3">
    <source>
        <dbReference type="PROSITE" id="PS51677"/>
    </source>
</evidence>
<sequence length="333" mass="36666">MKFRFSLIALIGILLVDRALVGGAETPSVRIARFDGNRAAAISYTFDDNIRDQYTLAVPMLDEFGFKGTFFVIAGKTAKTPEEGARHCDVENVRRFWGGISWPELKEMSGNGHEIANHTWSHPALTKLSSREVDEQIGKASEVIASHIGEPPLTIAFPGNSSNPQVREIALKHHVAYRAFQQSTKGSTTAASLNTWADKLVRDEKWGVLMTHGIEEGYAAMSSREVLHEHLKYVKSHEQDIWVDTFANVSRYEKERENAKLSASGEVGKLTCTLTSALDPQLYNVPLTLVIEAANATTARAMRGDVNLSAVVEDGTILIEATPSSQAIIITWK</sequence>
<comment type="caution">
    <text evidence="4">The sequence shown here is derived from an EMBL/GenBank/DDBJ whole genome shotgun (WGS) entry which is preliminary data.</text>
</comment>
<dbReference type="InterPro" id="IPR002509">
    <property type="entry name" value="NODB_dom"/>
</dbReference>
<dbReference type="RefSeq" id="WP_200392768.1">
    <property type="nucleotide sequence ID" value="NZ_JAENIO010000049.1"/>
</dbReference>
<dbReference type="CDD" id="cd10918">
    <property type="entry name" value="CE4_NodB_like_5s_6s"/>
    <property type="match status" value="1"/>
</dbReference>
<protein>
    <submittedName>
        <fullName evidence="4">Polysaccharide deacetylase family protein</fullName>
    </submittedName>
</protein>
<organism evidence="4 5">
    <name type="scientific">Roseibacillus ishigakijimensis</name>
    <dbReference type="NCBI Taxonomy" id="454146"/>
    <lineage>
        <taxon>Bacteria</taxon>
        <taxon>Pseudomonadati</taxon>
        <taxon>Verrucomicrobiota</taxon>
        <taxon>Verrucomicrobiia</taxon>
        <taxon>Verrucomicrobiales</taxon>
        <taxon>Verrucomicrobiaceae</taxon>
        <taxon>Roseibacillus</taxon>
    </lineage>
</organism>
<proteinExistence type="predicted"/>
<evidence type="ECO:0000313" key="5">
    <source>
        <dbReference type="Proteomes" id="UP000604083"/>
    </source>
</evidence>
<keyword evidence="5" id="KW-1185">Reference proteome</keyword>
<dbReference type="PANTHER" id="PTHR34216:SF3">
    <property type="entry name" value="POLY-BETA-1,6-N-ACETYL-D-GLUCOSAMINE N-DEACETYLASE"/>
    <property type="match status" value="1"/>
</dbReference>
<dbReference type="Pfam" id="PF01522">
    <property type="entry name" value="Polysacc_deac_1"/>
    <property type="match status" value="1"/>
</dbReference>
<dbReference type="InterPro" id="IPR011330">
    <property type="entry name" value="Glyco_hydro/deAcase_b/a-brl"/>
</dbReference>
<name>A0A934RSX7_9BACT</name>
<reference evidence="4" key="1">
    <citation type="submission" date="2021-01" db="EMBL/GenBank/DDBJ databases">
        <title>Modified the classification status of verrucomicrobia.</title>
        <authorList>
            <person name="Feng X."/>
        </authorList>
    </citation>
    <scope>NUCLEOTIDE SEQUENCE</scope>
    <source>
        <strain evidence="4">KCTC 12986</strain>
    </source>
</reference>
<evidence type="ECO:0000256" key="2">
    <source>
        <dbReference type="ARBA" id="ARBA00022729"/>
    </source>
</evidence>
<keyword evidence="2" id="KW-0732">Signal</keyword>
<dbReference type="PANTHER" id="PTHR34216">
    <property type="match status" value="1"/>
</dbReference>
<gene>
    <name evidence="4" type="ORF">JIN78_14780</name>
</gene>
<dbReference type="GO" id="GO:0005975">
    <property type="term" value="P:carbohydrate metabolic process"/>
    <property type="evidence" value="ECO:0007669"/>
    <property type="project" value="InterPro"/>
</dbReference>
<dbReference type="GO" id="GO:0016810">
    <property type="term" value="F:hydrolase activity, acting on carbon-nitrogen (but not peptide) bonds"/>
    <property type="evidence" value="ECO:0007669"/>
    <property type="project" value="InterPro"/>
</dbReference>
<dbReference type="AlphaFoldDB" id="A0A934RSX7"/>
<dbReference type="Gene3D" id="3.20.20.370">
    <property type="entry name" value="Glycoside hydrolase/deacetylase"/>
    <property type="match status" value="1"/>
</dbReference>
<dbReference type="InterPro" id="IPR051398">
    <property type="entry name" value="Polysacch_Deacetylase"/>
</dbReference>
<accession>A0A934RSX7</accession>
<comment type="subcellular location">
    <subcellularLocation>
        <location evidence="1">Secreted</location>
    </subcellularLocation>
</comment>
<dbReference type="GO" id="GO:0005576">
    <property type="term" value="C:extracellular region"/>
    <property type="evidence" value="ECO:0007669"/>
    <property type="project" value="UniProtKB-SubCell"/>
</dbReference>
<dbReference type="PROSITE" id="PS51677">
    <property type="entry name" value="NODB"/>
    <property type="match status" value="1"/>
</dbReference>
<dbReference type="EMBL" id="JAENIO010000049">
    <property type="protein sequence ID" value="MBK1835332.1"/>
    <property type="molecule type" value="Genomic_DNA"/>
</dbReference>
<dbReference type="SUPFAM" id="SSF88713">
    <property type="entry name" value="Glycoside hydrolase/deacetylase"/>
    <property type="match status" value="1"/>
</dbReference>
<feature type="domain" description="NodB homology" evidence="3">
    <location>
        <begin position="40"/>
        <end position="244"/>
    </location>
</feature>
<dbReference type="Proteomes" id="UP000604083">
    <property type="component" value="Unassembled WGS sequence"/>
</dbReference>
<evidence type="ECO:0000313" key="4">
    <source>
        <dbReference type="EMBL" id="MBK1835332.1"/>
    </source>
</evidence>
<evidence type="ECO:0000256" key="1">
    <source>
        <dbReference type="ARBA" id="ARBA00004613"/>
    </source>
</evidence>